<reference evidence="1" key="1">
    <citation type="journal article" date="2021" name="ISME J.">
        <title>Genomic evolution of the class Acidithiobacillia: deep-branching Proteobacteria living in extreme acidic conditions.</title>
        <authorList>
            <person name="Moya-Beltran A."/>
            <person name="Beard S."/>
            <person name="Rojas-Villalobos C."/>
            <person name="Issotta F."/>
            <person name="Gallardo Y."/>
            <person name="Ulloa R."/>
            <person name="Giaveno A."/>
            <person name="Degli Esposti M."/>
            <person name="Johnson D.B."/>
            <person name="Quatrini R."/>
        </authorList>
    </citation>
    <scope>NUCLEOTIDE SEQUENCE</scope>
    <source>
        <strain evidence="1">DSM 583</strain>
    </source>
</reference>
<evidence type="ECO:0000313" key="2">
    <source>
        <dbReference type="Proteomes" id="UP000887300"/>
    </source>
</evidence>
<accession>A0A8X8KEH1</accession>
<gene>
    <name evidence="1" type="ORF">HF568_16555</name>
</gene>
<dbReference type="EMBL" id="JABBHS010000512">
    <property type="protein sequence ID" value="MBU2724764.1"/>
    <property type="molecule type" value="Genomic_DNA"/>
</dbReference>
<evidence type="ECO:0000313" key="1">
    <source>
        <dbReference type="EMBL" id="MBU2724764.1"/>
    </source>
</evidence>
<feature type="non-terminal residue" evidence="1">
    <location>
        <position position="61"/>
    </location>
</feature>
<sequence>MGWEEIGVALWAVWGAQGDYRRRRLPNGLTLSALALGLAVLPLTGRCLLGAPWSAALLGVA</sequence>
<organism evidence="1 2">
    <name type="scientific">Acidithiobacillus ferridurans</name>
    <dbReference type="NCBI Taxonomy" id="1232575"/>
    <lineage>
        <taxon>Bacteria</taxon>
        <taxon>Pseudomonadati</taxon>
        <taxon>Pseudomonadota</taxon>
        <taxon>Acidithiobacillia</taxon>
        <taxon>Acidithiobacillales</taxon>
        <taxon>Acidithiobacillaceae</taxon>
        <taxon>Acidithiobacillus</taxon>
    </lineage>
</organism>
<dbReference type="AlphaFoldDB" id="A0A8X8KEH1"/>
<name>A0A8X8KEH1_ACIFI</name>
<comment type="caution">
    <text evidence="1">The sequence shown here is derived from an EMBL/GenBank/DDBJ whole genome shotgun (WGS) entry which is preliminary data.</text>
</comment>
<dbReference type="Proteomes" id="UP000887300">
    <property type="component" value="Unassembled WGS sequence"/>
</dbReference>
<proteinExistence type="predicted"/>
<protein>
    <submittedName>
        <fullName evidence="1">Prepilin peptidase</fullName>
    </submittedName>
</protein>